<name>A0A1M6GU91_9CLOT</name>
<evidence type="ECO:0000313" key="12">
    <source>
        <dbReference type="Proteomes" id="UP000184310"/>
    </source>
</evidence>
<dbReference type="SUPFAM" id="SSF46785">
    <property type="entry name" value="Winged helix' DNA-binding domain"/>
    <property type="match status" value="1"/>
</dbReference>
<dbReference type="InterPro" id="IPR015421">
    <property type="entry name" value="PyrdxlP-dep_Trfase_major"/>
</dbReference>
<dbReference type="OrthoDB" id="163333at2"/>
<dbReference type="InterPro" id="IPR036390">
    <property type="entry name" value="WH_DNA-bd_sf"/>
</dbReference>
<keyword evidence="5 11" id="KW-0808">Transferase</keyword>
<dbReference type="Proteomes" id="UP000184310">
    <property type="component" value="Unassembled WGS sequence"/>
</dbReference>
<comment type="cofactor">
    <cofactor evidence="1">
        <name>pyridoxal 5'-phosphate</name>
        <dbReference type="ChEBI" id="CHEBI:597326"/>
    </cofactor>
</comment>
<evidence type="ECO:0000256" key="2">
    <source>
        <dbReference type="ARBA" id="ARBA00005384"/>
    </source>
</evidence>
<evidence type="ECO:0000256" key="8">
    <source>
        <dbReference type="ARBA" id="ARBA00023125"/>
    </source>
</evidence>
<gene>
    <name evidence="11" type="ORF">SAMN02745163_01390</name>
</gene>
<evidence type="ECO:0000256" key="5">
    <source>
        <dbReference type="ARBA" id="ARBA00022679"/>
    </source>
</evidence>
<dbReference type="SUPFAM" id="SSF53383">
    <property type="entry name" value="PLP-dependent transferases"/>
    <property type="match status" value="1"/>
</dbReference>
<evidence type="ECO:0000256" key="4">
    <source>
        <dbReference type="ARBA" id="ARBA00022576"/>
    </source>
</evidence>
<dbReference type="Gene3D" id="3.40.640.10">
    <property type="entry name" value="Type I PLP-dependent aspartate aminotransferase-like (Major domain)"/>
    <property type="match status" value="1"/>
</dbReference>
<comment type="similarity">
    <text evidence="2">In the C-terminal section; belongs to the class-I pyridoxal-phosphate-dependent aminotransferase family.</text>
</comment>
<dbReference type="GO" id="GO:1901605">
    <property type="term" value="P:alpha-amino acid metabolic process"/>
    <property type="evidence" value="ECO:0007669"/>
    <property type="project" value="TreeGrafter"/>
</dbReference>
<accession>A0A1M6GU91</accession>
<evidence type="ECO:0000256" key="1">
    <source>
        <dbReference type="ARBA" id="ARBA00001933"/>
    </source>
</evidence>
<dbReference type="GO" id="GO:0008483">
    <property type="term" value="F:transaminase activity"/>
    <property type="evidence" value="ECO:0007669"/>
    <property type="project" value="UniProtKB-KW"/>
</dbReference>
<dbReference type="Gene3D" id="3.90.1150.10">
    <property type="entry name" value="Aspartate Aminotransferase, domain 1"/>
    <property type="match status" value="1"/>
</dbReference>
<dbReference type="InterPro" id="IPR015422">
    <property type="entry name" value="PyrdxlP-dep_Trfase_small"/>
</dbReference>
<dbReference type="RefSeq" id="WP_072985952.1">
    <property type="nucleotide sequence ID" value="NZ_FQZB01000006.1"/>
</dbReference>
<evidence type="ECO:0000259" key="10">
    <source>
        <dbReference type="PROSITE" id="PS50949"/>
    </source>
</evidence>
<keyword evidence="9" id="KW-0804">Transcription</keyword>
<sequence length="439" mass="51238">MRYKYEEVIDLIKENIYSGNYKPGEKLPSIQKLSKELNYNTDTIVKAYKQLEEEHLIYVVSKSGYYVMKNEDKIDKDKKIIDMLNIYLPDKINPYKDFYHCMDKAISIYGKKLFEYSSPKGMPELINVLVKHLMDFQIFTNSENIFITNGSQQALYILGAMSFPGGKSKVLLEQPTYSVMLKILENAKIPAIGIKRTQEGIDLNELETIFKQGDIKFFYIMPRYQNPTGFSYSNVQKKEIIRLAEKYDVYILEDDYLLDLELNKKSDSVYAMANGGRCIYIRSFSKTLLPGLRLGMIILPKELQQKFIDFKYSIDLNTSILTQGALEIYLKSNMYKFHVRRTREFYRNKMEVLKKLCDKELRDKVSCYIPETGLYAYIETKEVASEILEKSLLNKRVLVSSTRNCYLKDFKYNEGIRLCVSNASDEDIRKAVNIIKLLV</sequence>
<protein>
    <recommendedName>
        <fullName evidence="3">HTH-type transcriptional regulator NorG</fullName>
    </recommendedName>
</protein>
<dbReference type="AlphaFoldDB" id="A0A1M6GU91"/>
<dbReference type="InterPro" id="IPR036388">
    <property type="entry name" value="WH-like_DNA-bd_sf"/>
</dbReference>
<dbReference type="InterPro" id="IPR004839">
    <property type="entry name" value="Aminotransferase_I/II_large"/>
</dbReference>
<dbReference type="InterPro" id="IPR000524">
    <property type="entry name" value="Tscrpt_reg_HTH_GntR"/>
</dbReference>
<feature type="domain" description="HTH gntR-type" evidence="10">
    <location>
        <begin position="2"/>
        <end position="70"/>
    </location>
</feature>
<keyword evidence="6" id="KW-0663">Pyridoxal phosphate</keyword>
<dbReference type="GO" id="GO:0003677">
    <property type="term" value="F:DNA binding"/>
    <property type="evidence" value="ECO:0007669"/>
    <property type="project" value="UniProtKB-KW"/>
</dbReference>
<dbReference type="STRING" id="1121302.SAMN02745163_01390"/>
<dbReference type="InterPro" id="IPR015424">
    <property type="entry name" value="PyrdxlP-dep_Trfase"/>
</dbReference>
<dbReference type="GO" id="GO:0030170">
    <property type="term" value="F:pyridoxal phosphate binding"/>
    <property type="evidence" value="ECO:0007669"/>
    <property type="project" value="InterPro"/>
</dbReference>
<dbReference type="Pfam" id="PF00155">
    <property type="entry name" value="Aminotran_1_2"/>
    <property type="match status" value="1"/>
</dbReference>
<reference evidence="11 12" key="1">
    <citation type="submission" date="2016-11" db="EMBL/GenBank/DDBJ databases">
        <authorList>
            <person name="Jaros S."/>
            <person name="Januszkiewicz K."/>
            <person name="Wedrychowicz H."/>
        </authorList>
    </citation>
    <scope>NUCLEOTIDE SEQUENCE [LARGE SCALE GENOMIC DNA]</scope>
    <source>
        <strain evidence="11 12">DSM 21758</strain>
    </source>
</reference>
<evidence type="ECO:0000256" key="6">
    <source>
        <dbReference type="ARBA" id="ARBA00022898"/>
    </source>
</evidence>
<evidence type="ECO:0000313" key="11">
    <source>
        <dbReference type="EMBL" id="SHJ13548.1"/>
    </source>
</evidence>
<evidence type="ECO:0000256" key="7">
    <source>
        <dbReference type="ARBA" id="ARBA00023015"/>
    </source>
</evidence>
<dbReference type="CDD" id="cd00609">
    <property type="entry name" value="AAT_like"/>
    <property type="match status" value="1"/>
</dbReference>
<keyword evidence="12" id="KW-1185">Reference proteome</keyword>
<dbReference type="Gene3D" id="1.10.10.10">
    <property type="entry name" value="Winged helix-like DNA-binding domain superfamily/Winged helix DNA-binding domain"/>
    <property type="match status" value="1"/>
</dbReference>
<evidence type="ECO:0000256" key="9">
    <source>
        <dbReference type="ARBA" id="ARBA00023163"/>
    </source>
</evidence>
<keyword evidence="7" id="KW-0805">Transcription regulation</keyword>
<dbReference type="EMBL" id="FQZB01000006">
    <property type="protein sequence ID" value="SHJ13548.1"/>
    <property type="molecule type" value="Genomic_DNA"/>
</dbReference>
<dbReference type="SMART" id="SM00345">
    <property type="entry name" value="HTH_GNTR"/>
    <property type="match status" value="1"/>
</dbReference>
<dbReference type="InterPro" id="IPR050859">
    <property type="entry name" value="Class-I_PLP-dep_aminotransf"/>
</dbReference>
<keyword evidence="4 11" id="KW-0032">Aminotransferase</keyword>
<dbReference type="PANTHER" id="PTHR42790">
    <property type="entry name" value="AMINOTRANSFERASE"/>
    <property type="match status" value="1"/>
</dbReference>
<dbReference type="PROSITE" id="PS50949">
    <property type="entry name" value="HTH_GNTR"/>
    <property type="match status" value="1"/>
</dbReference>
<dbReference type="GO" id="GO:0003700">
    <property type="term" value="F:DNA-binding transcription factor activity"/>
    <property type="evidence" value="ECO:0007669"/>
    <property type="project" value="InterPro"/>
</dbReference>
<evidence type="ECO:0000256" key="3">
    <source>
        <dbReference type="ARBA" id="ARBA00015123"/>
    </source>
</evidence>
<proteinExistence type="inferred from homology"/>
<organism evidence="11 12">
    <name type="scientific">Clostridium cavendishii DSM 21758</name>
    <dbReference type="NCBI Taxonomy" id="1121302"/>
    <lineage>
        <taxon>Bacteria</taxon>
        <taxon>Bacillati</taxon>
        <taxon>Bacillota</taxon>
        <taxon>Clostridia</taxon>
        <taxon>Eubacteriales</taxon>
        <taxon>Clostridiaceae</taxon>
        <taxon>Clostridium</taxon>
    </lineage>
</organism>
<dbReference type="PANTHER" id="PTHR42790:SF6">
    <property type="entry name" value="GNTR-FAMILY TRANSCRIPTIONAL REGULATOR"/>
    <property type="match status" value="1"/>
</dbReference>
<dbReference type="CDD" id="cd07377">
    <property type="entry name" value="WHTH_GntR"/>
    <property type="match status" value="1"/>
</dbReference>
<keyword evidence="8 11" id="KW-0238">DNA-binding</keyword>
<dbReference type="Pfam" id="PF00392">
    <property type="entry name" value="GntR"/>
    <property type="match status" value="1"/>
</dbReference>